<evidence type="ECO:0000256" key="2">
    <source>
        <dbReference type="ARBA" id="ARBA00022840"/>
    </source>
</evidence>
<dbReference type="GO" id="GO:0016887">
    <property type="term" value="F:ATP hydrolysis activity"/>
    <property type="evidence" value="ECO:0007669"/>
    <property type="project" value="InterPro"/>
</dbReference>
<dbReference type="PANTHER" id="PTHR43158:SF2">
    <property type="entry name" value="SKFA PEPTIDE EXPORT ATP-BINDING PROTEIN SKFE"/>
    <property type="match status" value="1"/>
</dbReference>
<dbReference type="AlphaFoldDB" id="A0A6B8VUW5"/>
<dbReference type="KEGG" id="ckw:CKALI_00845"/>
<name>A0A6B8VUW5_9CORY</name>
<dbReference type="InterPro" id="IPR027417">
    <property type="entry name" value="P-loop_NTPase"/>
</dbReference>
<dbReference type="EMBL" id="CP046452">
    <property type="protein sequence ID" value="QGU01070.1"/>
    <property type="molecule type" value="Genomic_DNA"/>
</dbReference>
<dbReference type="GO" id="GO:0005524">
    <property type="term" value="F:ATP binding"/>
    <property type="evidence" value="ECO:0007669"/>
    <property type="project" value="UniProtKB-KW"/>
</dbReference>
<sequence length="181" mass="19948">MGMLKVDCTYGHKLPIGHLDMTFVPGGMYGLRGPNGAGKSTLLSTIAGELDPIEGAIDFDGDGVIMRVGDPIFYPDLTVSEHLKLLTDESDELVDTWRLEDLLPHPPMWLSSGQRQRVFLASQLAVPADVVLIDEPERHLDQNWIEFLCTQLQDRAKDDIVIVASHADIVLQACAEIIDLS</sequence>
<evidence type="ECO:0000313" key="5">
    <source>
        <dbReference type="Proteomes" id="UP000427071"/>
    </source>
</evidence>
<proteinExistence type="predicted"/>
<gene>
    <name evidence="4" type="primary">ccmA</name>
    <name evidence="4" type="ORF">CKALI_00845</name>
</gene>
<evidence type="ECO:0000313" key="4">
    <source>
        <dbReference type="EMBL" id="QGU01070.1"/>
    </source>
</evidence>
<organism evidence="4 5">
    <name type="scientific">Corynebacterium kalinowskii</name>
    <dbReference type="NCBI Taxonomy" id="2675216"/>
    <lineage>
        <taxon>Bacteria</taxon>
        <taxon>Bacillati</taxon>
        <taxon>Actinomycetota</taxon>
        <taxon>Actinomycetes</taxon>
        <taxon>Mycobacteriales</taxon>
        <taxon>Corynebacteriaceae</taxon>
        <taxon>Corynebacterium</taxon>
    </lineage>
</organism>
<reference evidence="5" key="1">
    <citation type="submission" date="2019-11" db="EMBL/GenBank/DDBJ databases">
        <title>Complete genome sequence of Corynebacterium kalinowskii 1959, a novel Corynebacterium species isolated from soil of a small paddock in Vilsendorf, Germany.</title>
        <authorList>
            <person name="Schaffert L."/>
            <person name="Ruwe M."/>
            <person name="Milse J."/>
            <person name="Hanuschka K."/>
            <person name="Ortseifen V."/>
            <person name="Droste J."/>
            <person name="Brandt D."/>
            <person name="Schlueter L."/>
            <person name="Kutter Y."/>
            <person name="Vinke S."/>
            <person name="Viehoefer P."/>
            <person name="Jacob L."/>
            <person name="Luebke N.-C."/>
            <person name="Schulte-Berndt E."/>
            <person name="Hain C."/>
            <person name="Linder M."/>
            <person name="Schmidt P."/>
            <person name="Wollenschlaeger L."/>
            <person name="Luttermann T."/>
            <person name="Thieme E."/>
            <person name="Hassa J."/>
            <person name="Haak M."/>
            <person name="Wittchen M."/>
            <person name="Mentz A."/>
            <person name="Persicke M."/>
            <person name="Busche T."/>
            <person name="Ruckert C."/>
        </authorList>
    </citation>
    <scope>NUCLEOTIDE SEQUENCE [LARGE SCALE GENOMIC DNA]</scope>
    <source>
        <strain evidence="5">1959</strain>
    </source>
</reference>
<dbReference type="Pfam" id="PF00005">
    <property type="entry name" value="ABC_tran"/>
    <property type="match status" value="1"/>
</dbReference>
<dbReference type="SMART" id="SM00382">
    <property type="entry name" value="AAA"/>
    <property type="match status" value="1"/>
</dbReference>
<dbReference type="Proteomes" id="UP000427071">
    <property type="component" value="Chromosome"/>
</dbReference>
<dbReference type="InterPro" id="IPR003439">
    <property type="entry name" value="ABC_transporter-like_ATP-bd"/>
</dbReference>
<dbReference type="InterPro" id="IPR003593">
    <property type="entry name" value="AAA+_ATPase"/>
</dbReference>
<dbReference type="PROSITE" id="PS50893">
    <property type="entry name" value="ABC_TRANSPORTER_2"/>
    <property type="match status" value="1"/>
</dbReference>
<keyword evidence="5" id="KW-1185">Reference proteome</keyword>
<dbReference type="Gene3D" id="3.40.50.300">
    <property type="entry name" value="P-loop containing nucleotide triphosphate hydrolases"/>
    <property type="match status" value="1"/>
</dbReference>
<keyword evidence="1" id="KW-0547">Nucleotide-binding</keyword>
<evidence type="ECO:0000256" key="1">
    <source>
        <dbReference type="ARBA" id="ARBA00022741"/>
    </source>
</evidence>
<feature type="domain" description="ABC transporter" evidence="3">
    <location>
        <begin position="1"/>
        <end position="181"/>
    </location>
</feature>
<dbReference type="SUPFAM" id="SSF52540">
    <property type="entry name" value="P-loop containing nucleoside triphosphate hydrolases"/>
    <property type="match status" value="1"/>
</dbReference>
<protein>
    <submittedName>
        <fullName evidence="4">Cytochrome c biogenesis ATP-binding export protein CcmA</fullName>
    </submittedName>
</protein>
<evidence type="ECO:0000259" key="3">
    <source>
        <dbReference type="PROSITE" id="PS50893"/>
    </source>
</evidence>
<keyword evidence="2 4" id="KW-0067">ATP-binding</keyword>
<dbReference type="InterPro" id="IPR017871">
    <property type="entry name" value="ABC_transporter-like_CS"/>
</dbReference>
<dbReference type="PANTHER" id="PTHR43158">
    <property type="entry name" value="SKFA PEPTIDE EXPORT ATP-BINDING PROTEIN SKFE"/>
    <property type="match status" value="1"/>
</dbReference>
<accession>A0A6B8VUW5</accession>
<dbReference type="PROSITE" id="PS00211">
    <property type="entry name" value="ABC_TRANSPORTER_1"/>
    <property type="match status" value="1"/>
</dbReference>